<evidence type="ECO:0000313" key="2">
    <source>
        <dbReference type="EMBL" id="EQB61268.1"/>
    </source>
</evidence>
<dbReference type="Proteomes" id="UP000053780">
    <property type="component" value="Unassembled WGS sequence"/>
</dbReference>
<evidence type="ECO:0000313" key="3">
    <source>
        <dbReference type="Proteomes" id="UP000053780"/>
    </source>
</evidence>
<sequence>MLLFLNLIIINTSNETSDSLSEIPRFRNDSINCYGNSLFQCLNNIKRLNYFLKTNFRFPVYKELSDMFQKMKKFDYNVYFLKNHNTKDIEYDKKSKEPYTTNFYENFLFKNNSIDSVLDFSNHYNFLINFINIKGLNTGEENDPIEFLEFLLQKCYTHDFYNETSFYDDFKIEFDGHLMNILNFPISNIQNELNEFFQYKPIRYFPKIAVIRFFYQPGNENKSCLILKSIYIKNQKYSLNSLIINQRGFYGHFYAILNVNGVYFKADNEFVEKIDFLDERKGVYALFYEME</sequence>
<gene>
    <name evidence="2" type="ORF">NAPIS_ORF01160</name>
</gene>
<dbReference type="HOGENOM" id="CLU_956752_0_0_1"/>
<reference evidence="2 3" key="1">
    <citation type="journal article" date="2013" name="BMC Genomics">
        <title>Genome sequencing and comparative genomics of honey bee microsporidia, Nosema apis reveal novel insights into host-parasite interactions.</title>
        <authorList>
            <person name="Chen Yp."/>
            <person name="Pettis J.S."/>
            <person name="Zhao Y."/>
            <person name="Liu X."/>
            <person name="Tallon L.J."/>
            <person name="Sadzewicz L.D."/>
            <person name="Li R."/>
            <person name="Zheng H."/>
            <person name="Huang S."/>
            <person name="Zhang X."/>
            <person name="Hamilton M.C."/>
            <person name="Pernal S.F."/>
            <person name="Melathopoulos A.P."/>
            <person name="Yan X."/>
            <person name="Evans J.D."/>
        </authorList>
    </citation>
    <scope>NUCLEOTIDE SEQUENCE [LARGE SCALE GENOMIC DNA]</scope>
    <source>
        <strain evidence="2 3">BRL 01</strain>
    </source>
</reference>
<dbReference type="InterPro" id="IPR038765">
    <property type="entry name" value="Papain-like_cys_pep_sf"/>
</dbReference>
<accession>T0LA30</accession>
<dbReference type="EMBL" id="KE647159">
    <property type="protein sequence ID" value="EQB61268.1"/>
    <property type="molecule type" value="Genomic_DNA"/>
</dbReference>
<dbReference type="GO" id="GO:0016579">
    <property type="term" value="P:protein deubiquitination"/>
    <property type="evidence" value="ECO:0007669"/>
    <property type="project" value="InterPro"/>
</dbReference>
<proteinExistence type="predicted"/>
<organism evidence="2 3">
    <name type="scientific">Vairimorpha apis BRL 01</name>
    <dbReference type="NCBI Taxonomy" id="1037528"/>
    <lineage>
        <taxon>Eukaryota</taxon>
        <taxon>Fungi</taxon>
        <taxon>Fungi incertae sedis</taxon>
        <taxon>Microsporidia</taxon>
        <taxon>Nosematidae</taxon>
        <taxon>Vairimorpha</taxon>
    </lineage>
</organism>
<protein>
    <recommendedName>
        <fullName evidence="1">Peptidase C19 ubiquitin carboxyl-terminal hydrolase domain-containing protein</fullName>
    </recommendedName>
</protein>
<dbReference type="SUPFAM" id="SSF54001">
    <property type="entry name" value="Cysteine proteinases"/>
    <property type="match status" value="1"/>
</dbReference>
<name>T0LA30_9MICR</name>
<dbReference type="VEuPathDB" id="MicrosporidiaDB:NAPIS_ORF01160"/>
<keyword evidence="3" id="KW-1185">Reference proteome</keyword>
<dbReference type="GO" id="GO:0004843">
    <property type="term" value="F:cysteine-type deubiquitinase activity"/>
    <property type="evidence" value="ECO:0007669"/>
    <property type="project" value="InterPro"/>
</dbReference>
<evidence type="ECO:0000259" key="1">
    <source>
        <dbReference type="Pfam" id="PF00443"/>
    </source>
</evidence>
<dbReference type="InterPro" id="IPR001394">
    <property type="entry name" value="Peptidase_C19_UCH"/>
</dbReference>
<feature type="domain" description="Peptidase C19 ubiquitin carboxyl-terminal hydrolase" evidence="1">
    <location>
        <begin position="26"/>
        <end position="155"/>
    </location>
</feature>
<dbReference type="Pfam" id="PF00443">
    <property type="entry name" value="UCH"/>
    <property type="match status" value="1"/>
</dbReference>
<dbReference type="AlphaFoldDB" id="T0LA30"/>